<evidence type="ECO:0000313" key="3">
    <source>
        <dbReference type="Proteomes" id="UP000190539"/>
    </source>
</evidence>
<dbReference type="EMBL" id="MVFC01000027">
    <property type="protein sequence ID" value="OON74398.1"/>
    <property type="molecule type" value="Genomic_DNA"/>
</dbReference>
<dbReference type="InterPro" id="IPR058061">
    <property type="entry name" value="SCO4848-like"/>
</dbReference>
<organism evidence="2 3">
    <name type="scientific">Streptomyces tsukubensis</name>
    <dbReference type="NCBI Taxonomy" id="83656"/>
    <lineage>
        <taxon>Bacteria</taxon>
        <taxon>Bacillati</taxon>
        <taxon>Actinomycetota</taxon>
        <taxon>Actinomycetes</taxon>
        <taxon>Kitasatosporales</taxon>
        <taxon>Streptomycetaceae</taxon>
        <taxon>Streptomyces</taxon>
    </lineage>
</organism>
<proteinExistence type="predicted"/>
<dbReference type="AlphaFoldDB" id="A0A1V4A363"/>
<reference evidence="2 3" key="1">
    <citation type="submission" date="2017-02" db="EMBL/GenBank/DDBJ databases">
        <title>Draft Genome Sequence of Streptomyces tsukubaensis F601, a Producer of the immunosuppressant tacrolimus FK506.</title>
        <authorList>
            <person name="Zong G."/>
            <person name="Zhong C."/>
            <person name="Fu J."/>
            <person name="Qin R."/>
            <person name="Cao G."/>
        </authorList>
    </citation>
    <scope>NUCLEOTIDE SEQUENCE [LARGE SCALE GENOMIC DNA]</scope>
    <source>
        <strain evidence="2 3">F601</strain>
    </source>
</reference>
<dbReference type="STRING" id="83656.B1H18_25245"/>
<feature type="transmembrane region" description="Helical" evidence="1">
    <location>
        <begin position="46"/>
        <end position="70"/>
    </location>
</feature>
<evidence type="ECO:0000313" key="2">
    <source>
        <dbReference type="EMBL" id="OON74398.1"/>
    </source>
</evidence>
<evidence type="ECO:0008006" key="4">
    <source>
        <dbReference type="Google" id="ProtNLM"/>
    </source>
</evidence>
<gene>
    <name evidence="2" type="ORF">B1H18_25245</name>
</gene>
<protein>
    <recommendedName>
        <fullName evidence="4">Integral membrane protein</fullName>
    </recommendedName>
</protein>
<comment type="caution">
    <text evidence="2">The sequence shown here is derived from an EMBL/GenBank/DDBJ whole genome shotgun (WGS) entry which is preliminary data.</text>
</comment>
<keyword evidence="1" id="KW-0472">Membrane</keyword>
<evidence type="ECO:0000256" key="1">
    <source>
        <dbReference type="SAM" id="Phobius"/>
    </source>
</evidence>
<dbReference type="Proteomes" id="UP000190539">
    <property type="component" value="Unassembled WGS sequence"/>
</dbReference>
<keyword evidence="1" id="KW-0812">Transmembrane</keyword>
<sequence length="83" mass="9309">MKLSRPLSWFLLVFGVWSWIVWITFAKNLWADASGLAFDKAGDPTAYFWIHLLLTIVSFVLGTVVGAIGFRGLRALRRASLPV</sequence>
<keyword evidence="3" id="KW-1185">Reference proteome</keyword>
<name>A0A1V4A363_9ACTN</name>
<dbReference type="RefSeq" id="WP_077971543.1">
    <property type="nucleotide sequence ID" value="NZ_CP045178.1"/>
</dbReference>
<accession>A0A1V4A363</accession>
<dbReference type="Pfam" id="PF26606">
    <property type="entry name" value="SCO4848"/>
    <property type="match status" value="1"/>
</dbReference>
<feature type="transmembrane region" description="Helical" evidence="1">
    <location>
        <begin position="7"/>
        <end position="26"/>
    </location>
</feature>
<keyword evidence="1" id="KW-1133">Transmembrane helix</keyword>
<dbReference type="NCBIfam" id="NF046117">
    <property type="entry name" value="SCO4848_fam"/>
    <property type="match status" value="1"/>
</dbReference>